<evidence type="ECO:0000256" key="2">
    <source>
        <dbReference type="ARBA" id="ARBA00023134"/>
    </source>
</evidence>
<keyword evidence="4" id="KW-0460">Magnesium</keyword>
<sequence length="376" mass="39918">MFTLVWGLYTSVFGEETKKVLIIGLESSGKTTLLEQLRWMYRANGSSSPQSHFSNKVSTGIKTEYSGRFTPAPAEVICNKKIKPTKGLNVSHVTHVPSPPEVGMSGSGLALHQDGPVKCGSSYAPRVHTPTPLTLWDVGGSMQTLWGNYFGLCHGVIFVVDSTLVAVASGGNDEEGEISSGDASLSSLPVDAAATGANQGPGCCEGSDTTENKYEQQRLRSIRRAYEKNAAILQEVFFHPLLEAAPLLIVSNKVDVPGHCSLREMQDALRLVDMALMDEIYATEGGSAVRDCETLSKKDDEAEPETLGSGVSDFAPCETYFGGAASAPAGTSGIGSRVMRLVEMSALCGTGVYEGVDWLVSQMHASNREPIADGSG</sequence>
<dbReference type="GO" id="GO:0046872">
    <property type="term" value="F:metal ion binding"/>
    <property type="evidence" value="ECO:0007669"/>
    <property type="project" value="UniProtKB-KW"/>
</dbReference>
<proteinExistence type="predicted"/>
<keyword evidence="2 3" id="KW-0342">GTP-binding</keyword>
<feature type="binding site" evidence="3">
    <location>
        <begin position="24"/>
        <end position="31"/>
    </location>
    <ligand>
        <name>GTP</name>
        <dbReference type="ChEBI" id="CHEBI:37565"/>
    </ligand>
</feature>
<dbReference type="GO" id="GO:0006886">
    <property type="term" value="P:intracellular protein transport"/>
    <property type="evidence" value="ECO:0007669"/>
    <property type="project" value="TreeGrafter"/>
</dbReference>
<dbReference type="GO" id="GO:0005525">
    <property type="term" value="F:GTP binding"/>
    <property type="evidence" value="ECO:0007669"/>
    <property type="project" value="UniProtKB-KW"/>
</dbReference>
<dbReference type="GO" id="GO:0034067">
    <property type="term" value="P:protein localization to Golgi apparatus"/>
    <property type="evidence" value="ECO:0007669"/>
    <property type="project" value="TreeGrafter"/>
</dbReference>
<organism evidence="5">
    <name type="scientific">Trypanosoma congolense (strain IL3000)</name>
    <dbReference type="NCBI Taxonomy" id="1068625"/>
    <lineage>
        <taxon>Eukaryota</taxon>
        <taxon>Discoba</taxon>
        <taxon>Euglenozoa</taxon>
        <taxon>Kinetoplastea</taxon>
        <taxon>Metakinetoplastina</taxon>
        <taxon>Trypanosomatida</taxon>
        <taxon>Trypanosomatidae</taxon>
        <taxon>Trypanosoma</taxon>
        <taxon>Nannomonas</taxon>
    </lineage>
</organism>
<keyword evidence="1 3" id="KW-0547">Nucleotide-binding</keyword>
<evidence type="ECO:0000256" key="4">
    <source>
        <dbReference type="PIRSR" id="PIRSR606689-2"/>
    </source>
</evidence>
<dbReference type="InterPro" id="IPR024156">
    <property type="entry name" value="Small_GTPase_ARF"/>
</dbReference>
<dbReference type="GO" id="GO:0003924">
    <property type="term" value="F:GTPase activity"/>
    <property type="evidence" value="ECO:0007669"/>
    <property type="project" value="InterPro"/>
</dbReference>
<dbReference type="AlphaFoldDB" id="G0UTE6"/>
<dbReference type="Gene3D" id="3.40.50.300">
    <property type="entry name" value="P-loop containing nucleotide triphosphate hydrolases"/>
    <property type="match status" value="1"/>
</dbReference>
<evidence type="ECO:0000256" key="1">
    <source>
        <dbReference type="ARBA" id="ARBA00022741"/>
    </source>
</evidence>
<gene>
    <name evidence="5" type="ORF">TCIL3000_9_540</name>
</gene>
<evidence type="ECO:0000256" key="3">
    <source>
        <dbReference type="PIRSR" id="PIRSR606689-1"/>
    </source>
</evidence>
<feature type="binding site" evidence="4">
    <location>
        <position position="31"/>
    </location>
    <ligand>
        <name>Mg(2+)</name>
        <dbReference type="ChEBI" id="CHEBI:18420"/>
    </ligand>
</feature>
<dbReference type="PANTHER" id="PTHR45909">
    <property type="entry name" value="ADP-RIBOSYLATION FACTOR-RELATED PROTEIN 1"/>
    <property type="match status" value="1"/>
</dbReference>
<evidence type="ECO:0000313" key="5">
    <source>
        <dbReference type="EMBL" id="CCC92660.1"/>
    </source>
</evidence>
<reference evidence="5" key="1">
    <citation type="journal article" date="2012" name="Proc. Natl. Acad. Sci. U.S.A.">
        <title>Antigenic diversity is generated by distinct evolutionary mechanisms in African trypanosome species.</title>
        <authorList>
            <person name="Jackson A.P."/>
            <person name="Berry A."/>
            <person name="Aslett M."/>
            <person name="Allison H.C."/>
            <person name="Burton P."/>
            <person name="Vavrova-Anderson J."/>
            <person name="Brown R."/>
            <person name="Browne H."/>
            <person name="Corton N."/>
            <person name="Hauser H."/>
            <person name="Gamble J."/>
            <person name="Gilderthorp R."/>
            <person name="Marcello L."/>
            <person name="McQuillan J."/>
            <person name="Otto T.D."/>
            <person name="Quail M.A."/>
            <person name="Sanders M.J."/>
            <person name="van Tonder A."/>
            <person name="Ginger M.L."/>
            <person name="Field M.C."/>
            <person name="Barry J.D."/>
            <person name="Hertz-Fowler C."/>
            <person name="Berriman M."/>
        </authorList>
    </citation>
    <scope>NUCLEOTIDE SEQUENCE</scope>
    <source>
        <strain evidence="5">IL3000</strain>
    </source>
</reference>
<dbReference type="PROSITE" id="PS51417">
    <property type="entry name" value="ARF"/>
    <property type="match status" value="1"/>
</dbReference>
<dbReference type="EMBL" id="HE575322">
    <property type="protein sequence ID" value="CCC92660.1"/>
    <property type="molecule type" value="Genomic_DNA"/>
</dbReference>
<dbReference type="GO" id="GO:0005794">
    <property type="term" value="C:Golgi apparatus"/>
    <property type="evidence" value="ECO:0007669"/>
    <property type="project" value="TreeGrafter"/>
</dbReference>
<name>G0UTE6_TRYCI</name>
<dbReference type="PANTHER" id="PTHR45909:SF1">
    <property type="entry name" value="ADP-RIBOSYLATION FACTOR-RELATED PROTEIN 1"/>
    <property type="match status" value="1"/>
</dbReference>
<dbReference type="Pfam" id="PF00025">
    <property type="entry name" value="Arf"/>
    <property type="match status" value="1"/>
</dbReference>
<protein>
    <submittedName>
        <fullName evidence="5">Uncharacterized protein TCIL3000_9_540</fullName>
    </submittedName>
</protein>
<dbReference type="VEuPathDB" id="TriTrypDB:TcIL3000_9_540"/>
<dbReference type="InterPro" id="IPR006689">
    <property type="entry name" value="Small_GTPase_ARF/SAR"/>
</dbReference>
<dbReference type="GO" id="GO:0043001">
    <property type="term" value="P:Golgi to plasma membrane protein transport"/>
    <property type="evidence" value="ECO:0007669"/>
    <property type="project" value="TreeGrafter"/>
</dbReference>
<dbReference type="SUPFAM" id="SSF52540">
    <property type="entry name" value="P-loop containing nucleoside triphosphate hydrolases"/>
    <property type="match status" value="1"/>
</dbReference>
<dbReference type="InterPro" id="IPR027417">
    <property type="entry name" value="P-loop_NTPase"/>
</dbReference>
<keyword evidence="4" id="KW-0479">Metal-binding</keyword>
<accession>G0UTE6</accession>